<evidence type="ECO:0000313" key="9">
    <source>
        <dbReference type="EMBL" id="CRK97679.1"/>
    </source>
</evidence>
<dbReference type="GO" id="GO:0000176">
    <property type="term" value="C:nuclear exosome (RNase complex)"/>
    <property type="evidence" value="ECO:0007669"/>
    <property type="project" value="TreeGrafter"/>
</dbReference>
<dbReference type="InterPro" id="IPR027408">
    <property type="entry name" value="PNPase/RNase_PH_dom_sf"/>
</dbReference>
<dbReference type="OrthoDB" id="272245at2759"/>
<name>A0A1J1IBM2_9DIPT</name>
<dbReference type="GO" id="GO:0000467">
    <property type="term" value="P:exonucleolytic trimming to generate mature 3'-end of 5.8S rRNA from tricistronic rRNA transcript (SSU-rRNA, 5.8S rRNA, LSU-rRNA)"/>
    <property type="evidence" value="ECO:0007669"/>
    <property type="project" value="TreeGrafter"/>
</dbReference>
<feature type="domain" description="Exoribonuclease phosphorolytic" evidence="8">
    <location>
        <begin position="198"/>
        <end position="258"/>
    </location>
</feature>
<organism evidence="9 10">
    <name type="scientific">Clunio marinus</name>
    <dbReference type="NCBI Taxonomy" id="568069"/>
    <lineage>
        <taxon>Eukaryota</taxon>
        <taxon>Metazoa</taxon>
        <taxon>Ecdysozoa</taxon>
        <taxon>Arthropoda</taxon>
        <taxon>Hexapoda</taxon>
        <taxon>Insecta</taxon>
        <taxon>Pterygota</taxon>
        <taxon>Neoptera</taxon>
        <taxon>Endopterygota</taxon>
        <taxon>Diptera</taxon>
        <taxon>Nematocera</taxon>
        <taxon>Chironomoidea</taxon>
        <taxon>Chironomidae</taxon>
        <taxon>Clunio</taxon>
    </lineage>
</organism>
<keyword evidence="5" id="KW-0271">Exosome</keyword>
<evidence type="ECO:0000256" key="3">
    <source>
        <dbReference type="ARBA" id="ARBA00006678"/>
    </source>
</evidence>
<dbReference type="InterPro" id="IPR050590">
    <property type="entry name" value="Exosome_comp_Rrp42_subfam"/>
</dbReference>
<dbReference type="SUPFAM" id="SSF54211">
    <property type="entry name" value="Ribosomal protein S5 domain 2-like"/>
    <property type="match status" value="1"/>
</dbReference>
<evidence type="ECO:0000256" key="5">
    <source>
        <dbReference type="ARBA" id="ARBA00022835"/>
    </source>
</evidence>
<evidence type="ECO:0000259" key="7">
    <source>
        <dbReference type="Pfam" id="PF01138"/>
    </source>
</evidence>
<evidence type="ECO:0000256" key="6">
    <source>
        <dbReference type="ARBA" id="ARBA00042523"/>
    </source>
</evidence>
<dbReference type="AlphaFoldDB" id="A0A1J1IBM2"/>
<comment type="subcellular location">
    <subcellularLocation>
        <location evidence="1">Cytoplasm</location>
    </subcellularLocation>
    <subcellularLocation>
        <location evidence="2">Nucleus</location>
        <location evidence="2">Nucleolus</location>
    </subcellularLocation>
</comment>
<evidence type="ECO:0000259" key="8">
    <source>
        <dbReference type="Pfam" id="PF03725"/>
    </source>
</evidence>
<evidence type="ECO:0000313" key="10">
    <source>
        <dbReference type="Proteomes" id="UP000183832"/>
    </source>
</evidence>
<dbReference type="Pfam" id="PF01138">
    <property type="entry name" value="RNase_PH"/>
    <property type="match status" value="1"/>
</dbReference>
<dbReference type="InterPro" id="IPR001247">
    <property type="entry name" value="ExoRNase_PH_dom1"/>
</dbReference>
<dbReference type="STRING" id="568069.A0A1J1IBM2"/>
<dbReference type="GO" id="GO:0034475">
    <property type="term" value="P:U4 snRNA 3'-end processing"/>
    <property type="evidence" value="ECO:0007669"/>
    <property type="project" value="TreeGrafter"/>
</dbReference>
<dbReference type="GO" id="GO:0071035">
    <property type="term" value="P:nuclear polyadenylation-dependent rRNA catabolic process"/>
    <property type="evidence" value="ECO:0007669"/>
    <property type="project" value="TreeGrafter"/>
</dbReference>
<dbReference type="Proteomes" id="UP000183832">
    <property type="component" value="Unassembled WGS sequence"/>
</dbReference>
<gene>
    <name evidence="9" type="ORF">CLUMA_CG011059</name>
</gene>
<dbReference type="Pfam" id="PF03725">
    <property type="entry name" value="RNase_PH_C"/>
    <property type="match status" value="1"/>
</dbReference>
<dbReference type="GO" id="GO:0071028">
    <property type="term" value="P:nuclear mRNA surveillance"/>
    <property type="evidence" value="ECO:0007669"/>
    <property type="project" value="TreeGrafter"/>
</dbReference>
<dbReference type="GO" id="GO:0016075">
    <property type="term" value="P:rRNA catabolic process"/>
    <property type="evidence" value="ECO:0007669"/>
    <property type="project" value="TreeGrafter"/>
</dbReference>
<dbReference type="GO" id="GO:0000177">
    <property type="term" value="C:cytoplasmic exosome (RNase complex)"/>
    <property type="evidence" value="ECO:0007669"/>
    <property type="project" value="TreeGrafter"/>
</dbReference>
<dbReference type="InterPro" id="IPR020568">
    <property type="entry name" value="Ribosomal_Su5_D2-typ_SF"/>
</dbReference>
<dbReference type="EMBL" id="CVRI01000047">
    <property type="protein sequence ID" value="CRK97679.1"/>
    <property type="molecule type" value="Genomic_DNA"/>
</dbReference>
<feature type="domain" description="Exoribonuclease phosphorolytic" evidence="7">
    <location>
        <begin position="32"/>
        <end position="166"/>
    </location>
</feature>
<dbReference type="SUPFAM" id="SSF55666">
    <property type="entry name" value="Ribonuclease PH domain 2-like"/>
    <property type="match status" value="1"/>
</dbReference>
<dbReference type="InterPro" id="IPR015847">
    <property type="entry name" value="ExoRNase_PH_dom2"/>
</dbReference>
<keyword evidence="10" id="KW-1185">Reference proteome</keyword>
<accession>A0A1J1IBM2</accession>
<dbReference type="GO" id="GO:0034476">
    <property type="term" value="P:U5 snRNA 3'-end processing"/>
    <property type="evidence" value="ECO:0007669"/>
    <property type="project" value="TreeGrafter"/>
</dbReference>
<dbReference type="PANTHER" id="PTHR11097">
    <property type="entry name" value="EXOSOME COMPLEX EXONUCLEASE RIBOSOMAL RNA PROCESSING PROTEIN"/>
    <property type="match status" value="1"/>
</dbReference>
<keyword evidence="4" id="KW-0963">Cytoplasm</keyword>
<dbReference type="GO" id="GO:0035925">
    <property type="term" value="F:mRNA 3'-UTR AU-rich region binding"/>
    <property type="evidence" value="ECO:0007669"/>
    <property type="project" value="TreeGrafter"/>
</dbReference>
<dbReference type="GO" id="GO:0005730">
    <property type="term" value="C:nucleolus"/>
    <property type="evidence" value="ECO:0007669"/>
    <property type="project" value="UniProtKB-SubCell"/>
</dbReference>
<protein>
    <recommendedName>
        <fullName evidence="6">Ribosomal RNA-processing protein 42</fullName>
    </recommendedName>
</protein>
<proteinExistence type="inferred from homology"/>
<evidence type="ECO:0000256" key="2">
    <source>
        <dbReference type="ARBA" id="ARBA00004604"/>
    </source>
</evidence>
<dbReference type="InterPro" id="IPR036345">
    <property type="entry name" value="ExoRNase_PH_dom2_sf"/>
</dbReference>
<evidence type="ECO:0000256" key="1">
    <source>
        <dbReference type="ARBA" id="ARBA00004496"/>
    </source>
</evidence>
<dbReference type="GO" id="GO:0071038">
    <property type="term" value="P:TRAMP-dependent tRNA surveillance pathway"/>
    <property type="evidence" value="ECO:0007669"/>
    <property type="project" value="TreeGrafter"/>
</dbReference>
<dbReference type="Gene3D" id="3.30.230.70">
    <property type="entry name" value="GHMP Kinase, N-terminal domain"/>
    <property type="match status" value="1"/>
</dbReference>
<comment type="similarity">
    <text evidence="3">Belongs to the RNase PH family.</text>
</comment>
<sequence>MAYNPLSEAEKTFILHGVQDDFRNDGRSRRDYRPMEFETNVITSASGSTRFCLANSDIIVGIKPEIDVPLSNRPNEGKIDFFVDCSANALLDFEGRGGEELALEISNCLRLAYSAAESFDLKALCILPKHQCWKLFVDILILQCSGNLYDAISFAVKCALFNTRIPRVSSALLDGGNVDLTLSDDPLDCDRLNVESAPLLVTTCRIGDQCVVDPSTEEEICSTGSIVIGVSQDKVTLLKTISGSFHPETLENSIDLAVNTALKINTKLLSALKEEEKKIGPSIRHHKSSFLM</sequence>
<dbReference type="CDD" id="cd11367">
    <property type="entry name" value="RNase_PH_RRP42"/>
    <property type="match status" value="1"/>
</dbReference>
<reference evidence="9 10" key="1">
    <citation type="submission" date="2015-04" db="EMBL/GenBank/DDBJ databases">
        <authorList>
            <person name="Syromyatnikov M.Y."/>
            <person name="Popov V.N."/>
        </authorList>
    </citation>
    <scope>NUCLEOTIDE SEQUENCE [LARGE SCALE GENOMIC DNA]</scope>
</reference>
<dbReference type="GO" id="GO:0034473">
    <property type="term" value="P:U1 snRNA 3'-end processing"/>
    <property type="evidence" value="ECO:0007669"/>
    <property type="project" value="TreeGrafter"/>
</dbReference>
<dbReference type="PANTHER" id="PTHR11097:SF8">
    <property type="entry name" value="EXOSOME COMPLEX COMPONENT RRP42"/>
    <property type="match status" value="1"/>
</dbReference>
<evidence type="ECO:0000256" key="4">
    <source>
        <dbReference type="ARBA" id="ARBA00022490"/>
    </source>
</evidence>